<feature type="non-terminal residue" evidence="3">
    <location>
        <position position="540"/>
    </location>
</feature>
<dbReference type="Proteomes" id="UP000051952">
    <property type="component" value="Unassembled WGS sequence"/>
</dbReference>
<dbReference type="VEuPathDB" id="TriTrypDB:BSAL_35800c"/>
<keyword evidence="2" id="KW-1133">Transmembrane helix</keyword>
<dbReference type="EMBL" id="CYKH01002012">
    <property type="protein sequence ID" value="CUG92156.1"/>
    <property type="molecule type" value="Genomic_DNA"/>
</dbReference>
<feature type="region of interest" description="Disordered" evidence="1">
    <location>
        <begin position="446"/>
        <end position="507"/>
    </location>
</feature>
<name>A0A0S4JKV5_BODSA</name>
<sequence>MPPTNVASGSVTSSERKNTSVRRFRLRIPAWLFVGFLVVFCAAACVIIAFLAIYFPIQSQGEDSLIEFTEAIATLTADKLQSRFEVFRSAGRLAQRVLAHTPAFLDLDNRPSSSAGDHLLPLDDTLRWFARTINPIDMTLVLFHGVVDGFIMKSYSSLDGYNFPKRPGIIAVSNLSSASLSSYVDTGYFSLDTFLPINATNPWYRNHSLTYNVSSRSFFPSIQKSNFKLTWTPIYVAFAQSTSAIGFGTTWGTYGGNVTTQRSTFSFHGNAGDIVELFKNISIGKTGAALLVDVSTRAFIGGNLIDPSIKMNTTTNRPRFVLLEELEDPRVGPVIDAAAVAGGGDRTNLLLSCTGTGLKRSQSCKKESSSRPNIIVISIGILTTACSAFVHSPKANALRCRAYSSASHQRTQHHSIWYHEAACRSSPPPPSHQPLLIDFDDATQKNSSMASLSAGGPSDDAMGKEELSSEFSPHSPQTPRAETREGKLAVTTNQREASTNKDKEAQNNRWTAKRVVVMTSSNNPLNKTFSGATLHTVLAT</sequence>
<dbReference type="AlphaFoldDB" id="A0A0S4JKV5"/>
<evidence type="ECO:0000313" key="4">
    <source>
        <dbReference type="Proteomes" id="UP000051952"/>
    </source>
</evidence>
<keyword evidence="2" id="KW-0812">Transmembrane</keyword>
<keyword evidence="2" id="KW-0472">Membrane</keyword>
<protein>
    <submittedName>
        <fullName evidence="3">Uncharacterized protein</fullName>
    </submittedName>
</protein>
<reference evidence="4" key="1">
    <citation type="submission" date="2015-09" db="EMBL/GenBank/DDBJ databases">
        <authorList>
            <consortium name="Pathogen Informatics"/>
        </authorList>
    </citation>
    <scope>NUCLEOTIDE SEQUENCE [LARGE SCALE GENOMIC DNA]</scope>
    <source>
        <strain evidence="4">Lake Konstanz</strain>
    </source>
</reference>
<feature type="transmembrane region" description="Helical" evidence="2">
    <location>
        <begin position="30"/>
        <end position="55"/>
    </location>
</feature>
<keyword evidence="4" id="KW-1185">Reference proteome</keyword>
<evidence type="ECO:0000313" key="3">
    <source>
        <dbReference type="EMBL" id="CUG92156.1"/>
    </source>
</evidence>
<organism evidence="3 4">
    <name type="scientific">Bodo saltans</name>
    <name type="common">Flagellated protozoan</name>
    <dbReference type="NCBI Taxonomy" id="75058"/>
    <lineage>
        <taxon>Eukaryota</taxon>
        <taxon>Discoba</taxon>
        <taxon>Euglenozoa</taxon>
        <taxon>Kinetoplastea</taxon>
        <taxon>Metakinetoplastina</taxon>
        <taxon>Eubodonida</taxon>
        <taxon>Bodonidae</taxon>
        <taxon>Bodo</taxon>
    </lineage>
</organism>
<gene>
    <name evidence="3" type="ORF">BSAL_35800c</name>
</gene>
<feature type="compositionally biased region" description="Polar residues" evidence="1">
    <location>
        <begin position="469"/>
        <end position="480"/>
    </location>
</feature>
<evidence type="ECO:0000256" key="1">
    <source>
        <dbReference type="SAM" id="MobiDB-lite"/>
    </source>
</evidence>
<proteinExistence type="predicted"/>
<evidence type="ECO:0000256" key="2">
    <source>
        <dbReference type="SAM" id="Phobius"/>
    </source>
</evidence>
<accession>A0A0S4JKV5</accession>